<dbReference type="SUPFAM" id="SSF48452">
    <property type="entry name" value="TPR-like"/>
    <property type="match status" value="1"/>
</dbReference>
<protein>
    <submittedName>
        <fullName evidence="8">Starch-binding associating with outer membrane</fullName>
    </submittedName>
</protein>
<evidence type="ECO:0000313" key="8">
    <source>
        <dbReference type="EMBL" id="SMD32830.1"/>
    </source>
</evidence>
<dbReference type="Proteomes" id="UP000192472">
    <property type="component" value="Unassembled WGS sequence"/>
</dbReference>
<accession>A0A1W2G822</accession>
<feature type="domain" description="SusD-like N-terminal" evidence="7">
    <location>
        <begin position="95"/>
        <end position="233"/>
    </location>
</feature>
<feature type="domain" description="RagB/SusD" evidence="6">
    <location>
        <begin position="336"/>
        <end position="489"/>
    </location>
</feature>
<dbReference type="RefSeq" id="WP_084371470.1">
    <property type="nucleotide sequence ID" value="NZ_FWYF01000001.1"/>
</dbReference>
<dbReference type="AlphaFoldDB" id="A0A1W2G822"/>
<keyword evidence="9" id="KW-1185">Reference proteome</keyword>
<dbReference type="InterPro" id="IPR011990">
    <property type="entry name" value="TPR-like_helical_dom_sf"/>
</dbReference>
<sequence>MKKTVYIIAGLSLIFQSACELEIEPTDKLSTEVLLSIDDGIDVATNGNYDLLKVTQGFRGAGPNLNNAYVRHLYQMGEFSGDNVMYTQFSSDPLYLVFTRNHVNTQENSAYIWYIAYKLMLGANSIIENSVEGESGETDHIIGENYFLRALVTFDLLRFFAQPYSHGRDNLGVVLKKSASSPAVQSRSTVGECYDSVVGDLLKAVDLMGQSKHRGVEYASKEAAWALLSRAYLYMEDNDKAIEFADNVISSSRFSLAGNGVYLDNFANTQNSTESIFIIKHINPDDHKGKQGSIGSMYYDDGNGTGWGEVFVSQTFLDLIQQHPTDVRNDLIVINGNLKNGYPIRYITKFSGQEGVVNLASPQYLRLSEVYLNRAEAYAKNGNDTDALTDVNVIRARAGLTGTALYTLANLGGRSVLDIVLEERRLELAYEGHRAIDQFRNKRDLDRSYEGIHLAEGETTQTIPWNDPRNIFYIPQGEISYNPACEQNP</sequence>
<organism evidence="8 9">
    <name type="scientific">Reichenbachiella faecimaris</name>
    <dbReference type="NCBI Taxonomy" id="692418"/>
    <lineage>
        <taxon>Bacteria</taxon>
        <taxon>Pseudomonadati</taxon>
        <taxon>Bacteroidota</taxon>
        <taxon>Cytophagia</taxon>
        <taxon>Cytophagales</taxon>
        <taxon>Reichenbachiellaceae</taxon>
        <taxon>Reichenbachiella</taxon>
    </lineage>
</organism>
<evidence type="ECO:0000256" key="2">
    <source>
        <dbReference type="ARBA" id="ARBA00006275"/>
    </source>
</evidence>
<keyword evidence="5" id="KW-0998">Cell outer membrane</keyword>
<comment type="similarity">
    <text evidence="2">Belongs to the SusD family.</text>
</comment>
<proteinExistence type="inferred from homology"/>
<dbReference type="OrthoDB" id="9792139at2"/>
<dbReference type="Pfam" id="PF07980">
    <property type="entry name" value="SusD_RagB"/>
    <property type="match status" value="1"/>
</dbReference>
<reference evidence="8 9" key="1">
    <citation type="submission" date="2017-04" db="EMBL/GenBank/DDBJ databases">
        <authorList>
            <person name="Afonso C.L."/>
            <person name="Miller P.J."/>
            <person name="Scott M.A."/>
            <person name="Spackman E."/>
            <person name="Goraichik I."/>
            <person name="Dimitrov K.M."/>
            <person name="Suarez D.L."/>
            <person name="Swayne D.E."/>
        </authorList>
    </citation>
    <scope>NUCLEOTIDE SEQUENCE [LARGE SCALE GENOMIC DNA]</scope>
    <source>
        <strain evidence="8 9">DSM 26133</strain>
    </source>
</reference>
<name>A0A1W2G822_REIFA</name>
<dbReference type="Gene3D" id="1.25.40.390">
    <property type="match status" value="1"/>
</dbReference>
<comment type="subcellular location">
    <subcellularLocation>
        <location evidence="1">Cell outer membrane</location>
    </subcellularLocation>
</comment>
<evidence type="ECO:0000259" key="6">
    <source>
        <dbReference type="Pfam" id="PF07980"/>
    </source>
</evidence>
<evidence type="ECO:0000313" key="9">
    <source>
        <dbReference type="Proteomes" id="UP000192472"/>
    </source>
</evidence>
<dbReference type="Pfam" id="PF14322">
    <property type="entry name" value="SusD-like_3"/>
    <property type="match status" value="1"/>
</dbReference>
<keyword evidence="4" id="KW-0472">Membrane</keyword>
<gene>
    <name evidence="8" type="ORF">SAMN04488029_1187</name>
</gene>
<dbReference type="InterPro" id="IPR012944">
    <property type="entry name" value="SusD_RagB_dom"/>
</dbReference>
<dbReference type="CDD" id="cd08977">
    <property type="entry name" value="SusD"/>
    <property type="match status" value="1"/>
</dbReference>
<dbReference type="EMBL" id="FWYF01000001">
    <property type="protein sequence ID" value="SMD32830.1"/>
    <property type="molecule type" value="Genomic_DNA"/>
</dbReference>
<evidence type="ECO:0000259" key="7">
    <source>
        <dbReference type="Pfam" id="PF14322"/>
    </source>
</evidence>
<dbReference type="GO" id="GO:0009279">
    <property type="term" value="C:cell outer membrane"/>
    <property type="evidence" value="ECO:0007669"/>
    <property type="project" value="UniProtKB-SubCell"/>
</dbReference>
<keyword evidence="3" id="KW-0732">Signal</keyword>
<evidence type="ECO:0000256" key="3">
    <source>
        <dbReference type="ARBA" id="ARBA00022729"/>
    </source>
</evidence>
<evidence type="ECO:0000256" key="1">
    <source>
        <dbReference type="ARBA" id="ARBA00004442"/>
    </source>
</evidence>
<dbReference type="InterPro" id="IPR033985">
    <property type="entry name" value="SusD-like_N"/>
</dbReference>
<dbReference type="STRING" id="692418.SAMN04488029_1187"/>
<evidence type="ECO:0000256" key="5">
    <source>
        <dbReference type="ARBA" id="ARBA00023237"/>
    </source>
</evidence>
<evidence type="ECO:0000256" key="4">
    <source>
        <dbReference type="ARBA" id="ARBA00023136"/>
    </source>
</evidence>